<keyword evidence="5" id="KW-1185">Reference proteome</keyword>
<dbReference type="Gene3D" id="2.40.70.10">
    <property type="entry name" value="Acid Proteases"/>
    <property type="match status" value="1"/>
</dbReference>
<evidence type="ECO:0000313" key="4">
    <source>
        <dbReference type="EMBL" id="CAK0851391.1"/>
    </source>
</evidence>
<dbReference type="EMBL" id="CAUYUJ010015233">
    <property type="protein sequence ID" value="CAK0851391.1"/>
    <property type="molecule type" value="Genomic_DNA"/>
</dbReference>
<evidence type="ECO:0000313" key="5">
    <source>
        <dbReference type="Proteomes" id="UP001189429"/>
    </source>
</evidence>
<accession>A0ABN9TZJ6</accession>
<protein>
    <recommendedName>
        <fullName evidence="3">CCHC-type domain-containing protein</fullName>
    </recommendedName>
</protein>
<dbReference type="InterPro" id="IPR036875">
    <property type="entry name" value="Znf_CCHC_sf"/>
</dbReference>
<feature type="domain" description="CCHC-type" evidence="3">
    <location>
        <begin position="348"/>
        <end position="364"/>
    </location>
</feature>
<dbReference type="InterPro" id="IPR001878">
    <property type="entry name" value="Znf_CCHC"/>
</dbReference>
<feature type="region of interest" description="Disordered" evidence="2">
    <location>
        <begin position="299"/>
        <end position="325"/>
    </location>
</feature>
<evidence type="ECO:0000256" key="2">
    <source>
        <dbReference type="SAM" id="MobiDB-lite"/>
    </source>
</evidence>
<comment type="caution">
    <text evidence="4">The sequence shown here is derived from an EMBL/GenBank/DDBJ whole genome shotgun (WGS) entry which is preliminary data.</text>
</comment>
<evidence type="ECO:0000259" key="3">
    <source>
        <dbReference type="PROSITE" id="PS50158"/>
    </source>
</evidence>
<reference evidence="4" key="1">
    <citation type="submission" date="2023-10" db="EMBL/GenBank/DDBJ databases">
        <authorList>
            <person name="Chen Y."/>
            <person name="Shah S."/>
            <person name="Dougan E. K."/>
            <person name="Thang M."/>
            <person name="Chan C."/>
        </authorList>
    </citation>
    <scope>NUCLEOTIDE SEQUENCE [LARGE SCALE GENOMIC DNA]</scope>
</reference>
<dbReference type="InterPro" id="IPR021109">
    <property type="entry name" value="Peptidase_aspartic_dom_sf"/>
</dbReference>
<dbReference type="Proteomes" id="UP001189429">
    <property type="component" value="Unassembled WGS sequence"/>
</dbReference>
<proteinExistence type="predicted"/>
<sequence>MTTIGPSQSTTATTRVDVPTWNGEADRLTSYKFEINMFMKSIKVADRYVCGPQLVRVLGASVRMTVENCPDINDVDEIDKNGNLVGWNRVLDYVLQKLDYTSLNDTGLLAEEFFVKIARNSDETFQDWAARFEKKERELLTQLKAIDGGVEEATARPLRTWWFLSKSRLTPVQRGEITATTRGDYDYAKTYKTLLTRFPAEALAELDGKTRRDKVCYDEEYDEAEDEIGGEHYDEIVDVVEQLINLAEEDEEEDEAADGHSADSEVFAEFKQVGQSFKDARDLLRRLRTSRDYYPVVATKDERERRTPSPPAPGRGHFRPTGGRGRFGGCSRHEAAHGCGRRDLSKMKCVACHEYGHRAVDCPRRNTKGQASGAQGSAHNGSIPSALNEYMYLLERDGIWAVLDIGATQSLGGVEGIENLMYEMLVDHGEEFETDSEACSFTFGDGLSKSSMGTVTGNVFLGGDLFYVRLSVMPNRVPILLGMDILSDCLKMVVDCGQNWIGLPTLGNKVFYCERLSSNRMAVNVSTPQWWKEAPFFLPNPGCLATESDDPKVLIEELAVRNTCQSDGNIDGASTYQSDGNTGAARIGESDGNPDIDRFIGSSLILDSSSMDLLSLWDLNN</sequence>
<feature type="compositionally biased region" description="Polar residues" evidence="2">
    <location>
        <begin position="571"/>
        <end position="581"/>
    </location>
</feature>
<name>A0ABN9TZJ6_9DINO</name>
<keyword evidence="1" id="KW-0479">Metal-binding</keyword>
<dbReference type="PROSITE" id="PS50158">
    <property type="entry name" value="ZF_CCHC"/>
    <property type="match status" value="1"/>
</dbReference>
<dbReference type="Gene3D" id="4.10.60.10">
    <property type="entry name" value="Zinc finger, CCHC-type"/>
    <property type="match status" value="1"/>
</dbReference>
<keyword evidence="1" id="KW-0863">Zinc-finger</keyword>
<feature type="region of interest" description="Disordered" evidence="2">
    <location>
        <begin position="571"/>
        <end position="590"/>
    </location>
</feature>
<keyword evidence="1" id="KW-0862">Zinc</keyword>
<dbReference type="SUPFAM" id="SSF57756">
    <property type="entry name" value="Retrovirus zinc finger-like domains"/>
    <property type="match status" value="1"/>
</dbReference>
<gene>
    <name evidence="4" type="ORF">PCOR1329_LOCUS43548</name>
</gene>
<evidence type="ECO:0000256" key="1">
    <source>
        <dbReference type="PROSITE-ProRule" id="PRU00047"/>
    </source>
</evidence>
<organism evidence="4 5">
    <name type="scientific">Prorocentrum cordatum</name>
    <dbReference type="NCBI Taxonomy" id="2364126"/>
    <lineage>
        <taxon>Eukaryota</taxon>
        <taxon>Sar</taxon>
        <taxon>Alveolata</taxon>
        <taxon>Dinophyceae</taxon>
        <taxon>Prorocentrales</taxon>
        <taxon>Prorocentraceae</taxon>
        <taxon>Prorocentrum</taxon>
    </lineage>
</organism>